<dbReference type="InterPro" id="IPR041664">
    <property type="entry name" value="AAA_16"/>
</dbReference>
<dbReference type="Pfam" id="PF13191">
    <property type="entry name" value="AAA_16"/>
    <property type="match status" value="1"/>
</dbReference>
<accession>A0A1M7UM49</accession>
<dbReference type="InterPro" id="IPR001054">
    <property type="entry name" value="A/G_cyclase"/>
</dbReference>
<gene>
    <name evidence="5" type="ORF">SAMN05444170_5777</name>
</gene>
<dbReference type="PROSITE" id="PS50125">
    <property type="entry name" value="GUANYLATE_CYCLASE_2"/>
    <property type="match status" value="1"/>
</dbReference>
<dbReference type="AlphaFoldDB" id="A0A1M7UM49"/>
<dbReference type="GO" id="GO:0004016">
    <property type="term" value="F:adenylate cyclase activity"/>
    <property type="evidence" value="ECO:0007669"/>
    <property type="project" value="TreeGrafter"/>
</dbReference>
<dbReference type="PROSITE" id="PS50105">
    <property type="entry name" value="SAM_DOMAIN"/>
    <property type="match status" value="1"/>
</dbReference>
<dbReference type="GO" id="GO:0009190">
    <property type="term" value="P:cyclic nucleotide biosynthetic process"/>
    <property type="evidence" value="ECO:0007669"/>
    <property type="project" value="InterPro"/>
</dbReference>
<dbReference type="Gene3D" id="3.30.70.1230">
    <property type="entry name" value="Nucleotide cyclase"/>
    <property type="match status" value="1"/>
</dbReference>
<dbReference type="CDD" id="cd07302">
    <property type="entry name" value="CHD"/>
    <property type="match status" value="1"/>
</dbReference>
<evidence type="ECO:0000256" key="1">
    <source>
        <dbReference type="ARBA" id="ARBA00022741"/>
    </source>
</evidence>
<dbReference type="SUPFAM" id="SSF52540">
    <property type="entry name" value="P-loop containing nucleoside triphosphate hydrolases"/>
    <property type="match status" value="1"/>
</dbReference>
<keyword evidence="6" id="KW-1185">Reference proteome</keyword>
<dbReference type="PANTHER" id="PTHR16305:SF28">
    <property type="entry name" value="GUANYLATE CYCLASE DOMAIN-CONTAINING PROTEIN"/>
    <property type="match status" value="1"/>
</dbReference>
<dbReference type="EMBL" id="LT670849">
    <property type="protein sequence ID" value="SHN84093.1"/>
    <property type="molecule type" value="Genomic_DNA"/>
</dbReference>
<dbReference type="GO" id="GO:0005524">
    <property type="term" value="F:ATP binding"/>
    <property type="evidence" value="ECO:0007669"/>
    <property type="project" value="UniProtKB-KW"/>
</dbReference>
<dbReference type="InterPro" id="IPR029787">
    <property type="entry name" value="Nucleotide_cyclase"/>
</dbReference>
<dbReference type="SMART" id="SM00454">
    <property type="entry name" value="SAM"/>
    <property type="match status" value="1"/>
</dbReference>
<dbReference type="RefSeq" id="WP_244553073.1">
    <property type="nucleotide sequence ID" value="NZ_LT670849.1"/>
</dbReference>
<dbReference type="InterPro" id="IPR011990">
    <property type="entry name" value="TPR-like_helical_dom_sf"/>
</dbReference>
<name>A0A1M7UM49_9BRAD</name>
<proteinExistence type="predicted"/>
<evidence type="ECO:0000313" key="5">
    <source>
        <dbReference type="EMBL" id="SHN84093.1"/>
    </source>
</evidence>
<feature type="domain" description="Guanylate cyclase" evidence="4">
    <location>
        <begin position="104"/>
        <end position="233"/>
    </location>
</feature>
<dbReference type="GO" id="GO:0005737">
    <property type="term" value="C:cytoplasm"/>
    <property type="evidence" value="ECO:0007669"/>
    <property type="project" value="TreeGrafter"/>
</dbReference>
<dbReference type="InterPro" id="IPR013761">
    <property type="entry name" value="SAM/pointed_sf"/>
</dbReference>
<dbReference type="PANTHER" id="PTHR16305">
    <property type="entry name" value="TESTICULAR SOLUBLE ADENYLYL CYCLASE"/>
    <property type="match status" value="1"/>
</dbReference>
<dbReference type="CDD" id="cd09487">
    <property type="entry name" value="SAM_superfamily"/>
    <property type="match status" value="1"/>
</dbReference>
<dbReference type="GO" id="GO:0035556">
    <property type="term" value="P:intracellular signal transduction"/>
    <property type="evidence" value="ECO:0007669"/>
    <property type="project" value="InterPro"/>
</dbReference>
<dbReference type="SUPFAM" id="SSF55073">
    <property type="entry name" value="Nucleotide cyclase"/>
    <property type="match status" value="1"/>
</dbReference>
<dbReference type="InterPro" id="IPR001660">
    <property type="entry name" value="SAM"/>
</dbReference>
<dbReference type="SUPFAM" id="SSF48452">
    <property type="entry name" value="TPR-like"/>
    <property type="match status" value="2"/>
</dbReference>
<sequence>MSLRTSSKCGIVMSLNHRFAMTAIAEWLASIGLSEYAARFVENAIDLSVLDDLTEQDLKDLSVPLGHRRKILRAIRELKGEAFSAAQLGTTPAPREEPQRRQITVMFCDLVGSSALSARLDPEDLRAVIGTYLACLADVITQNGGVIARYMGDGVLAYFGFPQAHEDDAEQAILAGLASVNAVANLKTQIGTALTVRVGIATGTVVVGDLTGEGSAKEEAVIGETPNLAARLQTLAMPGTVLICESTRRLTEGNFEYRNVGPAMLKGWPEPLPAWEVLGTSGVESRFEAQHKSTLAPPIGRDEEVDLLLRRWHTARDGEGSAVVLTGEPGIGKSHIALALEERLKETGKHIAIHFFCSAHHTSSALYPFIRQLERAAGFERADSSDTKFAKLKALLVQSGAPAEQIVPPLANLLLLPADGRYQLPELSPQRRKEITLTALLTQLTALAARQPVFVVFEDAHWADPTSLELLTLTLERVPQLRVLVLITARPEFIPPWPGQAHVTRVSLTRLNRRNGAVLVERVTAGKTLPPEVMEQILIRTDGVPLFVEELTKTVLETGLLEERNGQYILNRPLPQLAIPTTLHASLVARLDRLAPVREVAQIGAVVGREFSYELLSIVAGLPRERLREALAQLVQSELIFCRGEIPRAVYTFKHALVRDAAYSGLLRSRRAGLHAMIGEALEQRFPEIVEAQPETVAHHFTEAGLFQKAAGYWLQAGKRAAMRSANLEAIVHLERGIGASAHLADDAQRDRLELDFQVALGPCLIAAHGPASNKAVATFARARELCDRLGDPPEQLQIMFWLTTASVIRGELPVAQETIAILLQLAETRGDRPALINATRGQAMIRLFMGRLTDAREAIERAVAEFEASSEDEKLAARAAGQDAGVADLALMSWILWLLGYFDSAISSIDTSIERADAIGHPHSQAYACYYASVLHALRGEMSSAQKYAERCRSLSEEHGFQQWRGLAQAVHGICATLLDSSSRGVEEIRAAMEEYRGAGYQLGITALYVLLCPALLFCEEYETALASIEQGFTTMSRNGERIFEAELYRLKARALVLRGSPEAAAELLQKSLAAARSQRAKALELRAATDLSALWMKQGRREDALELLVPIYGWFTEGLETHDIRQAKVVLDQLR</sequence>
<evidence type="ECO:0000313" key="6">
    <source>
        <dbReference type="Proteomes" id="UP000184096"/>
    </source>
</evidence>
<dbReference type="Gene3D" id="1.10.150.50">
    <property type="entry name" value="Transcription Factor, Ets-1"/>
    <property type="match status" value="1"/>
</dbReference>
<dbReference type="Gene3D" id="1.25.40.10">
    <property type="entry name" value="Tetratricopeptide repeat domain"/>
    <property type="match status" value="2"/>
</dbReference>
<dbReference type="Proteomes" id="UP000184096">
    <property type="component" value="Chromosome I"/>
</dbReference>
<evidence type="ECO:0000259" key="4">
    <source>
        <dbReference type="PROSITE" id="PS50125"/>
    </source>
</evidence>
<organism evidence="5 6">
    <name type="scientific">Bradyrhizobium erythrophlei</name>
    <dbReference type="NCBI Taxonomy" id="1437360"/>
    <lineage>
        <taxon>Bacteria</taxon>
        <taxon>Pseudomonadati</taxon>
        <taxon>Pseudomonadota</taxon>
        <taxon>Alphaproteobacteria</taxon>
        <taxon>Hyphomicrobiales</taxon>
        <taxon>Nitrobacteraceae</taxon>
        <taxon>Bradyrhizobium</taxon>
    </lineage>
</organism>
<feature type="domain" description="SAM" evidence="3">
    <location>
        <begin position="19"/>
        <end position="81"/>
    </location>
</feature>
<protein>
    <submittedName>
        <fullName evidence="5">Predicted ATPase</fullName>
    </submittedName>
</protein>
<keyword evidence="1" id="KW-0547">Nucleotide-binding</keyword>
<dbReference type="Pfam" id="PF00536">
    <property type="entry name" value="SAM_1"/>
    <property type="match status" value="1"/>
</dbReference>
<reference evidence="6" key="1">
    <citation type="submission" date="2016-11" db="EMBL/GenBank/DDBJ databases">
        <authorList>
            <person name="Varghese N."/>
            <person name="Submissions S."/>
        </authorList>
    </citation>
    <scope>NUCLEOTIDE SEQUENCE [LARGE SCALE GENOMIC DNA]</scope>
    <source>
        <strain evidence="6">GAS401</strain>
    </source>
</reference>
<dbReference type="InterPro" id="IPR027417">
    <property type="entry name" value="P-loop_NTPase"/>
</dbReference>
<dbReference type="SMART" id="SM00044">
    <property type="entry name" value="CYCc"/>
    <property type="match status" value="1"/>
</dbReference>
<dbReference type="SUPFAM" id="SSF47769">
    <property type="entry name" value="SAM/Pointed domain"/>
    <property type="match status" value="1"/>
</dbReference>
<keyword evidence="2" id="KW-0067">ATP-binding</keyword>
<evidence type="ECO:0000259" key="3">
    <source>
        <dbReference type="PROSITE" id="PS50105"/>
    </source>
</evidence>
<dbReference type="Gene3D" id="3.40.50.300">
    <property type="entry name" value="P-loop containing nucleotide triphosphate hydrolases"/>
    <property type="match status" value="1"/>
</dbReference>
<evidence type="ECO:0000256" key="2">
    <source>
        <dbReference type="ARBA" id="ARBA00022840"/>
    </source>
</evidence>
<dbReference type="Pfam" id="PF00211">
    <property type="entry name" value="Guanylate_cyc"/>
    <property type="match status" value="1"/>
</dbReference>